<feature type="region of interest" description="Disordered" evidence="6">
    <location>
        <begin position="803"/>
        <end position="852"/>
    </location>
</feature>
<dbReference type="Proteomes" id="UP000079169">
    <property type="component" value="Unplaced"/>
</dbReference>
<proteinExistence type="predicted"/>
<evidence type="ECO:0000259" key="8">
    <source>
        <dbReference type="PROSITE" id="PS50994"/>
    </source>
</evidence>
<dbReference type="GO" id="GO:0003676">
    <property type="term" value="F:nucleic acid binding"/>
    <property type="evidence" value="ECO:0007669"/>
    <property type="project" value="InterPro"/>
</dbReference>
<dbReference type="CDD" id="cd01647">
    <property type="entry name" value="RT_LTR"/>
    <property type="match status" value="1"/>
</dbReference>
<dbReference type="Gene3D" id="3.10.20.370">
    <property type="match status" value="1"/>
</dbReference>
<keyword evidence="9" id="KW-1185">Reference proteome</keyword>
<evidence type="ECO:0000313" key="10">
    <source>
        <dbReference type="RefSeq" id="XP_026688993.1"/>
    </source>
</evidence>
<dbReference type="GO" id="GO:0015074">
    <property type="term" value="P:DNA integration"/>
    <property type="evidence" value="ECO:0007669"/>
    <property type="project" value="InterPro"/>
</dbReference>
<evidence type="ECO:0000256" key="3">
    <source>
        <dbReference type="ARBA" id="ARBA00022722"/>
    </source>
</evidence>
<organism evidence="9 10">
    <name type="scientific">Diaphorina citri</name>
    <name type="common">Asian citrus psyllid</name>
    <dbReference type="NCBI Taxonomy" id="121845"/>
    <lineage>
        <taxon>Eukaryota</taxon>
        <taxon>Metazoa</taxon>
        <taxon>Ecdysozoa</taxon>
        <taxon>Arthropoda</taxon>
        <taxon>Hexapoda</taxon>
        <taxon>Insecta</taxon>
        <taxon>Pterygota</taxon>
        <taxon>Neoptera</taxon>
        <taxon>Paraneoptera</taxon>
        <taxon>Hemiptera</taxon>
        <taxon>Sternorrhyncha</taxon>
        <taxon>Psylloidea</taxon>
        <taxon>Psyllidae</taxon>
        <taxon>Diaphorininae</taxon>
        <taxon>Diaphorina</taxon>
    </lineage>
</organism>
<protein>
    <recommendedName>
        <fullName evidence="1">RNA-directed DNA polymerase</fullName>
        <ecNumber evidence="1">2.7.7.49</ecNumber>
    </recommendedName>
</protein>
<dbReference type="Gene3D" id="3.10.10.10">
    <property type="entry name" value="HIV Type 1 Reverse Transcriptase, subunit A, domain 1"/>
    <property type="match status" value="1"/>
</dbReference>
<feature type="domain" description="Integrase catalytic" evidence="8">
    <location>
        <begin position="550"/>
        <end position="730"/>
    </location>
</feature>
<dbReference type="InterPro" id="IPR041588">
    <property type="entry name" value="Integrase_H2C2"/>
</dbReference>
<keyword evidence="3" id="KW-0540">Nuclease</keyword>
<dbReference type="FunFam" id="3.30.70.270:FF:000026">
    <property type="entry name" value="Transposon Ty3-G Gag-Pol polyprotein"/>
    <property type="match status" value="1"/>
</dbReference>
<keyword evidence="2" id="KW-0548">Nucleotidyltransferase</keyword>
<dbReference type="Pfam" id="PF17921">
    <property type="entry name" value="Integrase_H2C2"/>
    <property type="match status" value="1"/>
</dbReference>
<dbReference type="Gene3D" id="3.30.70.270">
    <property type="match status" value="2"/>
</dbReference>
<dbReference type="InterPro" id="IPR012337">
    <property type="entry name" value="RNaseH-like_sf"/>
</dbReference>
<dbReference type="EC" id="2.7.7.49" evidence="1"/>
<dbReference type="InterPro" id="IPR036397">
    <property type="entry name" value="RNaseH_sf"/>
</dbReference>
<feature type="domain" description="Reverse transcriptase" evidence="7">
    <location>
        <begin position="4"/>
        <end position="181"/>
    </location>
</feature>
<keyword evidence="4" id="KW-0378">Hydrolase</keyword>
<gene>
    <name evidence="10" type="primary">LOC103523945</name>
</gene>
<dbReference type="SUPFAM" id="SSF56672">
    <property type="entry name" value="DNA/RNA polymerases"/>
    <property type="match status" value="1"/>
</dbReference>
<dbReference type="AlphaFoldDB" id="A0A3Q0JP21"/>
<name>A0A3Q0JP21_DIACI</name>
<dbReference type="FunFam" id="1.10.340.70:FF:000003">
    <property type="entry name" value="Protein CBG25708"/>
    <property type="match status" value="1"/>
</dbReference>
<dbReference type="Pfam" id="PF17919">
    <property type="entry name" value="RT_RNaseH_2"/>
    <property type="match status" value="1"/>
</dbReference>
<dbReference type="Gene3D" id="3.30.420.10">
    <property type="entry name" value="Ribonuclease H-like superfamily/Ribonuclease H"/>
    <property type="match status" value="1"/>
</dbReference>
<dbReference type="PaxDb" id="121845-A0A3Q0JP21"/>
<evidence type="ECO:0000313" key="9">
    <source>
        <dbReference type="Proteomes" id="UP000079169"/>
    </source>
</evidence>
<feature type="compositionally biased region" description="Polar residues" evidence="6">
    <location>
        <begin position="824"/>
        <end position="852"/>
    </location>
</feature>
<dbReference type="SUPFAM" id="SSF53098">
    <property type="entry name" value="Ribonuclease H-like"/>
    <property type="match status" value="1"/>
</dbReference>
<dbReference type="InterPro" id="IPR043128">
    <property type="entry name" value="Rev_trsase/Diguanyl_cyclase"/>
</dbReference>
<keyword evidence="4" id="KW-0255">Endonuclease</keyword>
<dbReference type="FunFam" id="3.30.420.10:FF:000063">
    <property type="entry name" value="Retrovirus-related Pol polyprotein from transposon 297-like Protein"/>
    <property type="match status" value="1"/>
</dbReference>
<accession>A0A3Q0JP21</accession>
<dbReference type="PROSITE" id="PS50994">
    <property type="entry name" value="INTEGRASE"/>
    <property type="match status" value="1"/>
</dbReference>
<keyword evidence="5" id="KW-0695">RNA-directed DNA polymerase</keyword>
<evidence type="ECO:0000256" key="5">
    <source>
        <dbReference type="ARBA" id="ARBA00022918"/>
    </source>
</evidence>
<dbReference type="GO" id="GO:0004519">
    <property type="term" value="F:endonuclease activity"/>
    <property type="evidence" value="ECO:0007669"/>
    <property type="project" value="UniProtKB-KW"/>
</dbReference>
<evidence type="ECO:0000256" key="2">
    <source>
        <dbReference type="ARBA" id="ARBA00022695"/>
    </source>
</evidence>
<dbReference type="InterPro" id="IPR000477">
    <property type="entry name" value="RT_dom"/>
</dbReference>
<dbReference type="PANTHER" id="PTHR37984">
    <property type="entry name" value="PROTEIN CBG26694"/>
    <property type="match status" value="1"/>
</dbReference>
<evidence type="ECO:0000259" key="7">
    <source>
        <dbReference type="PROSITE" id="PS50878"/>
    </source>
</evidence>
<dbReference type="STRING" id="121845.A0A3Q0JP21"/>
<keyword evidence="2" id="KW-0808">Transferase</keyword>
<dbReference type="InterPro" id="IPR041577">
    <property type="entry name" value="RT_RNaseH_2"/>
</dbReference>
<dbReference type="GeneID" id="103523945"/>
<dbReference type="Pfam" id="PF00078">
    <property type="entry name" value="RVT_1"/>
    <property type="match status" value="1"/>
</dbReference>
<dbReference type="InterPro" id="IPR001584">
    <property type="entry name" value="Integrase_cat-core"/>
</dbReference>
<evidence type="ECO:0000256" key="4">
    <source>
        <dbReference type="ARBA" id="ARBA00022759"/>
    </source>
</evidence>
<sequence length="867" mass="99408">MIKNKIIEKVNEPCKFISSVVCVEKPNKSLRVCLDPRHVNKYIIRQKLNIPTIETLTSEVNGANFFSVFDASSGFWSLKLDRESSRLTSFNTEFGVYCYLRMPYGISCASEVFQHALSSLLSDISGLVVYIDDILIYGKTKEEHDERLKLFLQKAHKIGLKLNKDKSQIGQKHVKFMGHILNSQGIAVHESKVKAIENMVAPSSVKELQRFLGMVNYLGKYVKNLSMETTNLRLLLKKNVPWHWNPNHEQEFQNLKKSISSAPILTYFDPNKPIILSVDSSCQSLGAVISHGKNPIAYASKSLNDSQKRYSQIEKELLAIVFGCTKFDRYLYGQKVKVETDHKPLVSIFCKNLADVPTRLQRMMLKLQAYDLSVVHVPGKEMYIADTLSRANISDNNVSDEVDIVLNSLDEDVRVHANFLVQSINVTDQKLDQIREATMNDETCKIIFDYIKNGWPKHKRLAHDSTRQYYNYKDELHVINNVLFKLKSIVIPESMREEMLKRMHEGHLGITSTQNLVRGVIFWPNINAEIENFVQNCHICLKYRKANVKQPLKPHEIPNLPWQKVGTDLFQFNDKNYLIVVDYYSEYFEVAQVNSYNSDTIVTQLKSFFSRHGIPSQIFSDGGPPFNSWNFGQFCKNWGIVHQKSSAFYPKSNGLVERTIGSVKSIFKKCHESNSDIYLGLLLFRTTPKSGGISSPANLLMSRNLRCNIPISETNLKPKVVPWSEFSKKVEQRQNKMKFYHDRGSKTLPNVCVGEKVMFKHNPKSHWVPATVVEEVTPRRSYIVRSEQGAKYQRNREHILKSPRKEEVVGISSSSEGPVDHCTSPKNENCTNNSPSVGSSENIQQPTQRTSSRVRFAPKRFNDYFRY</sequence>
<dbReference type="Gene3D" id="1.10.340.70">
    <property type="match status" value="1"/>
</dbReference>
<dbReference type="PANTHER" id="PTHR37984:SF8">
    <property type="entry name" value="CCHC-TYPE DOMAIN-CONTAINING PROTEIN"/>
    <property type="match status" value="1"/>
</dbReference>
<dbReference type="InterPro" id="IPR050951">
    <property type="entry name" value="Retrovirus_Pol_polyprotein"/>
</dbReference>
<dbReference type="GO" id="GO:0003964">
    <property type="term" value="F:RNA-directed DNA polymerase activity"/>
    <property type="evidence" value="ECO:0007669"/>
    <property type="project" value="UniProtKB-KW"/>
</dbReference>
<dbReference type="PROSITE" id="PS50878">
    <property type="entry name" value="RT_POL"/>
    <property type="match status" value="1"/>
</dbReference>
<dbReference type="RefSeq" id="XP_026688993.1">
    <property type="nucleotide sequence ID" value="XM_026833192.1"/>
</dbReference>
<dbReference type="InterPro" id="IPR043502">
    <property type="entry name" value="DNA/RNA_pol_sf"/>
</dbReference>
<dbReference type="CDD" id="cd09274">
    <property type="entry name" value="RNase_HI_RT_Ty3"/>
    <property type="match status" value="1"/>
</dbReference>
<dbReference type="GO" id="GO:0042575">
    <property type="term" value="C:DNA polymerase complex"/>
    <property type="evidence" value="ECO:0007669"/>
    <property type="project" value="UniProtKB-ARBA"/>
</dbReference>
<dbReference type="KEGG" id="dci:103523945"/>
<evidence type="ECO:0000256" key="6">
    <source>
        <dbReference type="SAM" id="MobiDB-lite"/>
    </source>
</evidence>
<dbReference type="FunFam" id="3.10.20.370:FF:000001">
    <property type="entry name" value="Retrovirus-related Pol polyprotein from transposon 17.6-like protein"/>
    <property type="match status" value="1"/>
</dbReference>
<evidence type="ECO:0000256" key="1">
    <source>
        <dbReference type="ARBA" id="ARBA00012493"/>
    </source>
</evidence>
<reference evidence="10" key="1">
    <citation type="submission" date="2025-08" db="UniProtKB">
        <authorList>
            <consortium name="RefSeq"/>
        </authorList>
    </citation>
    <scope>IDENTIFICATION</scope>
</reference>